<keyword evidence="3" id="KW-1185">Reference proteome</keyword>
<evidence type="ECO:0000313" key="2">
    <source>
        <dbReference type="EMBL" id="KAF9987489.1"/>
    </source>
</evidence>
<protein>
    <recommendedName>
        <fullName evidence="1">SPX domain-containing protein</fullName>
    </recommendedName>
</protein>
<dbReference type="InterPro" id="IPR004331">
    <property type="entry name" value="SPX_dom"/>
</dbReference>
<sequence>MKFDKLLQEEVVPEWRKVYLNYKQGKKYLKVVEAALANQEKMASERLELEGNET</sequence>
<feature type="domain" description="SPX" evidence="1">
    <location>
        <begin position="1"/>
        <end position="54"/>
    </location>
</feature>
<dbReference type="PROSITE" id="PS51382">
    <property type="entry name" value="SPX"/>
    <property type="match status" value="1"/>
</dbReference>
<accession>A0A9P6MBE5</accession>
<dbReference type="Pfam" id="PF03105">
    <property type="entry name" value="SPX"/>
    <property type="match status" value="1"/>
</dbReference>
<dbReference type="Proteomes" id="UP000749646">
    <property type="component" value="Unassembled WGS sequence"/>
</dbReference>
<name>A0A9P6MBE5_9FUNG</name>
<dbReference type="OrthoDB" id="9970435at2759"/>
<comment type="caution">
    <text evidence="2">The sequence shown here is derived from an EMBL/GenBank/DDBJ whole genome shotgun (WGS) entry which is preliminary data.</text>
</comment>
<gene>
    <name evidence="2" type="ORF">BGZ65_003376</name>
</gene>
<organism evidence="2 3">
    <name type="scientific">Modicella reniformis</name>
    <dbReference type="NCBI Taxonomy" id="1440133"/>
    <lineage>
        <taxon>Eukaryota</taxon>
        <taxon>Fungi</taxon>
        <taxon>Fungi incertae sedis</taxon>
        <taxon>Mucoromycota</taxon>
        <taxon>Mortierellomycotina</taxon>
        <taxon>Mortierellomycetes</taxon>
        <taxon>Mortierellales</taxon>
        <taxon>Mortierellaceae</taxon>
        <taxon>Modicella</taxon>
    </lineage>
</organism>
<evidence type="ECO:0000259" key="1">
    <source>
        <dbReference type="PROSITE" id="PS51382"/>
    </source>
</evidence>
<dbReference type="AlphaFoldDB" id="A0A9P6MBE5"/>
<reference evidence="2" key="1">
    <citation type="journal article" date="2020" name="Fungal Divers.">
        <title>Resolving the Mortierellaceae phylogeny through synthesis of multi-gene phylogenetics and phylogenomics.</title>
        <authorList>
            <person name="Vandepol N."/>
            <person name="Liber J."/>
            <person name="Desiro A."/>
            <person name="Na H."/>
            <person name="Kennedy M."/>
            <person name="Barry K."/>
            <person name="Grigoriev I.V."/>
            <person name="Miller A.N."/>
            <person name="O'Donnell K."/>
            <person name="Stajich J.E."/>
            <person name="Bonito G."/>
        </authorList>
    </citation>
    <scope>NUCLEOTIDE SEQUENCE</scope>
    <source>
        <strain evidence="2">MES-2147</strain>
    </source>
</reference>
<proteinExistence type="predicted"/>
<evidence type="ECO:0000313" key="3">
    <source>
        <dbReference type="Proteomes" id="UP000749646"/>
    </source>
</evidence>
<feature type="non-terminal residue" evidence="2">
    <location>
        <position position="54"/>
    </location>
</feature>
<dbReference type="EMBL" id="JAAAHW010003172">
    <property type="protein sequence ID" value="KAF9987489.1"/>
    <property type="molecule type" value="Genomic_DNA"/>
</dbReference>